<evidence type="ECO:0000256" key="2">
    <source>
        <dbReference type="ARBA" id="ARBA00023002"/>
    </source>
</evidence>
<dbReference type="OrthoDB" id="9786360at2"/>
<dbReference type="Proteomes" id="UP000247565">
    <property type="component" value="Unassembled WGS sequence"/>
</dbReference>
<accession>A0A318MWR9</accession>
<dbReference type="Gene3D" id="3.40.50.720">
    <property type="entry name" value="NAD(P)-binding Rossmann-like Domain"/>
    <property type="match status" value="1"/>
</dbReference>
<name>A0A318MWR9_9PROT</name>
<evidence type="ECO:0000256" key="3">
    <source>
        <dbReference type="RuleBase" id="RU000363"/>
    </source>
</evidence>
<protein>
    <submittedName>
        <fullName evidence="4">Short chain dehydrogenase</fullName>
    </submittedName>
</protein>
<sequence>MSNQGRSTNFFPVSDSLPKVAFITGATVRLGREIALTLARFGFDIVLHARKRTQEAETLIEEIRQLGRNVILLTADLSDADQVKRLMGLAVEQLGSMGILINNASVFERDEWDSVTLQSWQEHLMPNLWAPFQLIQDFAKLLPKQSSGCVINLLDQRVWSLTPHFVSYTVSKSALWTLTQTMALALAHKSIRVNAVGPGPAMAHKRQTAEQFANQCKSVPLQRGTSAQEVARAVLSLICLPSVTGQMIALDGGQHLQWSPTLMPDKNE</sequence>
<dbReference type="GeneID" id="83702567"/>
<dbReference type="AlphaFoldDB" id="A0A318MWR9"/>
<comment type="caution">
    <text evidence="4">The sequence shown here is derived from an EMBL/GenBank/DDBJ whole genome shotgun (WGS) entry which is preliminary data.</text>
</comment>
<dbReference type="PANTHER" id="PTHR43639:SF1">
    <property type="entry name" value="SHORT-CHAIN DEHYDROGENASE_REDUCTASE FAMILY PROTEIN"/>
    <property type="match status" value="1"/>
</dbReference>
<dbReference type="GO" id="GO:0016491">
    <property type="term" value="F:oxidoreductase activity"/>
    <property type="evidence" value="ECO:0007669"/>
    <property type="project" value="UniProtKB-KW"/>
</dbReference>
<dbReference type="EMBL" id="QGLT01000002">
    <property type="protein sequence ID" value="PXZ00600.1"/>
    <property type="molecule type" value="Genomic_DNA"/>
</dbReference>
<dbReference type="PROSITE" id="PS00061">
    <property type="entry name" value="ADH_SHORT"/>
    <property type="match status" value="1"/>
</dbReference>
<evidence type="ECO:0000313" key="4">
    <source>
        <dbReference type="EMBL" id="PXZ00600.1"/>
    </source>
</evidence>
<dbReference type="PANTHER" id="PTHR43639">
    <property type="entry name" value="OXIDOREDUCTASE, SHORT-CHAIN DEHYDROGENASE/REDUCTASE FAMILY (AFU_ORTHOLOGUE AFUA_5G02870)"/>
    <property type="match status" value="1"/>
</dbReference>
<dbReference type="Pfam" id="PF00106">
    <property type="entry name" value="adh_short"/>
    <property type="match status" value="1"/>
</dbReference>
<dbReference type="NCBIfam" id="NF006597">
    <property type="entry name" value="PRK09134.1"/>
    <property type="match status" value="1"/>
</dbReference>
<proteinExistence type="inferred from homology"/>
<dbReference type="SUPFAM" id="SSF51735">
    <property type="entry name" value="NAD(P)-binding Rossmann-fold domains"/>
    <property type="match status" value="1"/>
</dbReference>
<reference evidence="4 5" key="1">
    <citation type="submission" date="2018-05" db="EMBL/GenBank/DDBJ databases">
        <title>Reference genomes for bee gut microbiota database.</title>
        <authorList>
            <person name="Ellegaard K.M."/>
        </authorList>
    </citation>
    <scope>NUCLEOTIDE SEQUENCE [LARGE SCALE GENOMIC DNA]</scope>
    <source>
        <strain evidence="4 5">ESL0284</strain>
    </source>
</reference>
<dbReference type="InterPro" id="IPR036291">
    <property type="entry name" value="NAD(P)-bd_dom_sf"/>
</dbReference>
<dbReference type="InterPro" id="IPR002347">
    <property type="entry name" value="SDR_fam"/>
</dbReference>
<dbReference type="RefSeq" id="WP_110438742.1">
    <property type="nucleotide sequence ID" value="NZ_CP033087.1"/>
</dbReference>
<evidence type="ECO:0000313" key="5">
    <source>
        <dbReference type="Proteomes" id="UP000247565"/>
    </source>
</evidence>
<evidence type="ECO:0000256" key="1">
    <source>
        <dbReference type="ARBA" id="ARBA00006484"/>
    </source>
</evidence>
<dbReference type="InterPro" id="IPR020904">
    <property type="entry name" value="Sc_DH/Rdtase_CS"/>
</dbReference>
<keyword evidence="5" id="KW-1185">Reference proteome</keyword>
<gene>
    <name evidence="4" type="ORF">DK869_04135</name>
</gene>
<keyword evidence="2" id="KW-0560">Oxidoreductase</keyword>
<organism evidence="4 5">
    <name type="scientific">Commensalibacter melissae</name>
    <dbReference type="NCBI Taxonomy" id="2070537"/>
    <lineage>
        <taxon>Bacteria</taxon>
        <taxon>Pseudomonadati</taxon>
        <taxon>Pseudomonadota</taxon>
        <taxon>Alphaproteobacteria</taxon>
        <taxon>Acetobacterales</taxon>
        <taxon>Acetobacteraceae</taxon>
    </lineage>
</organism>
<dbReference type="PRINTS" id="PR00080">
    <property type="entry name" value="SDRFAMILY"/>
</dbReference>
<dbReference type="PRINTS" id="PR00081">
    <property type="entry name" value="GDHRDH"/>
</dbReference>
<comment type="similarity">
    <text evidence="1 3">Belongs to the short-chain dehydrogenases/reductases (SDR) family.</text>
</comment>